<reference evidence="8 9" key="1">
    <citation type="submission" date="2014-04" db="EMBL/GenBank/DDBJ databases">
        <title>Evolutionary Origins and Diversification of the Mycorrhizal Mutualists.</title>
        <authorList>
            <consortium name="DOE Joint Genome Institute"/>
            <consortium name="Mycorrhizal Genomics Consortium"/>
            <person name="Kohler A."/>
            <person name="Kuo A."/>
            <person name="Nagy L.G."/>
            <person name="Floudas D."/>
            <person name="Copeland A."/>
            <person name="Barry K.W."/>
            <person name="Cichocki N."/>
            <person name="Veneault-Fourrey C."/>
            <person name="LaButti K."/>
            <person name="Lindquist E.A."/>
            <person name="Lipzen A."/>
            <person name="Lundell T."/>
            <person name="Morin E."/>
            <person name="Murat C."/>
            <person name="Riley R."/>
            <person name="Ohm R."/>
            <person name="Sun H."/>
            <person name="Tunlid A."/>
            <person name="Henrissat B."/>
            <person name="Grigoriev I.V."/>
            <person name="Hibbett D.S."/>
            <person name="Martin F."/>
        </authorList>
    </citation>
    <scope>NUCLEOTIDE SEQUENCE [LARGE SCALE GENOMIC DNA]</scope>
    <source>
        <strain evidence="8 9">Koide BX008</strain>
    </source>
</reference>
<evidence type="ECO:0000256" key="2">
    <source>
        <dbReference type="ARBA" id="ARBA00022723"/>
    </source>
</evidence>
<dbReference type="GO" id="GO:0008270">
    <property type="term" value="F:zinc ion binding"/>
    <property type="evidence" value="ECO:0007669"/>
    <property type="project" value="UniProtKB-KW"/>
</dbReference>
<dbReference type="Pfam" id="PF05699">
    <property type="entry name" value="Dimer_Tnp_hAT"/>
    <property type="match status" value="1"/>
</dbReference>
<organism evidence="8 9">
    <name type="scientific">Amanita muscaria (strain Koide BX008)</name>
    <dbReference type="NCBI Taxonomy" id="946122"/>
    <lineage>
        <taxon>Eukaryota</taxon>
        <taxon>Fungi</taxon>
        <taxon>Dikarya</taxon>
        <taxon>Basidiomycota</taxon>
        <taxon>Agaricomycotina</taxon>
        <taxon>Agaricomycetes</taxon>
        <taxon>Agaricomycetidae</taxon>
        <taxon>Agaricales</taxon>
        <taxon>Pluteineae</taxon>
        <taxon>Amanitaceae</taxon>
        <taxon>Amanita</taxon>
    </lineage>
</organism>
<evidence type="ECO:0000259" key="7">
    <source>
        <dbReference type="Pfam" id="PF05699"/>
    </source>
</evidence>
<gene>
    <name evidence="8" type="ORF">M378DRAFT_18356</name>
</gene>
<dbReference type="SUPFAM" id="SSF53098">
    <property type="entry name" value="Ribonuclease H-like"/>
    <property type="match status" value="1"/>
</dbReference>
<accession>A0A0C2SM36</accession>
<keyword evidence="4" id="KW-0862">Zinc</keyword>
<dbReference type="OrthoDB" id="2677917at2759"/>
<dbReference type="GO" id="GO:0005634">
    <property type="term" value="C:nucleus"/>
    <property type="evidence" value="ECO:0007669"/>
    <property type="project" value="UniProtKB-SubCell"/>
</dbReference>
<evidence type="ECO:0000256" key="6">
    <source>
        <dbReference type="SAM" id="MobiDB-lite"/>
    </source>
</evidence>
<keyword evidence="2" id="KW-0479">Metal-binding</keyword>
<proteinExistence type="predicted"/>
<name>A0A0C2SM36_AMAMK</name>
<evidence type="ECO:0000313" key="9">
    <source>
        <dbReference type="Proteomes" id="UP000054549"/>
    </source>
</evidence>
<dbReference type="InParanoid" id="A0A0C2SM36"/>
<evidence type="ECO:0000313" key="8">
    <source>
        <dbReference type="EMBL" id="KIL54989.1"/>
    </source>
</evidence>
<evidence type="ECO:0000256" key="3">
    <source>
        <dbReference type="ARBA" id="ARBA00022771"/>
    </source>
</evidence>
<dbReference type="InterPro" id="IPR052035">
    <property type="entry name" value="ZnF_BED_domain_contain"/>
</dbReference>
<keyword evidence="3" id="KW-0863">Zinc-finger</keyword>
<sequence>MDAWSLPNHKAFIAITVHLLHDDEPLRLVLHVVELATAHSGRNMAEVFAKVLRTFGISEKILAITTDNASVNDTMVDHLSDLVPSFNGQASRLFNNKTQEADASDVDDDGVDGADNDEGLADETIGMTEVERKILEETIVPVRRLLVKMLSVAYEYRKAIDLLTSNHEMELREQELMSEECAVMKELRDILHIFNDATEYFSQSTPSLPMVIPAMDIIDTKLENDSQSDDLRSCICEATQLAKQTSNRYYVKTDYSNTYRIAMVLHPSHKLSYFKNAGWERDWIGTAEELVREEFDNHYAGGRNEESDGPDKTDLPIRKSAGAESTKLLNAQSNDKGARVDEITLYLKARTETCNNPIKWWLSQCATYPRLSIMAIDYLMIPATSVDVE</sequence>
<dbReference type="InterPro" id="IPR012337">
    <property type="entry name" value="RNaseH-like_sf"/>
</dbReference>
<keyword evidence="9" id="KW-1185">Reference proteome</keyword>
<feature type="compositionally biased region" description="Acidic residues" evidence="6">
    <location>
        <begin position="102"/>
        <end position="119"/>
    </location>
</feature>
<dbReference type="EMBL" id="KN818586">
    <property type="protein sequence ID" value="KIL54989.1"/>
    <property type="molecule type" value="Genomic_DNA"/>
</dbReference>
<dbReference type="PANTHER" id="PTHR46481:SF10">
    <property type="entry name" value="ZINC FINGER BED DOMAIN-CONTAINING PROTEIN 39"/>
    <property type="match status" value="1"/>
</dbReference>
<dbReference type="HOGENOM" id="CLU_013565_0_0_1"/>
<keyword evidence="5" id="KW-0539">Nucleus</keyword>
<dbReference type="PANTHER" id="PTHR46481">
    <property type="entry name" value="ZINC FINGER BED DOMAIN-CONTAINING PROTEIN 4"/>
    <property type="match status" value="1"/>
</dbReference>
<comment type="subcellular location">
    <subcellularLocation>
        <location evidence="1">Nucleus</location>
    </subcellularLocation>
</comment>
<evidence type="ECO:0000256" key="1">
    <source>
        <dbReference type="ARBA" id="ARBA00004123"/>
    </source>
</evidence>
<dbReference type="Proteomes" id="UP000054549">
    <property type="component" value="Unassembled WGS sequence"/>
</dbReference>
<feature type="region of interest" description="Disordered" evidence="6">
    <location>
        <begin position="98"/>
        <end position="119"/>
    </location>
</feature>
<evidence type="ECO:0000256" key="4">
    <source>
        <dbReference type="ARBA" id="ARBA00022833"/>
    </source>
</evidence>
<evidence type="ECO:0000256" key="5">
    <source>
        <dbReference type="ARBA" id="ARBA00023242"/>
    </source>
</evidence>
<protein>
    <recommendedName>
        <fullName evidence="7">HAT C-terminal dimerisation domain-containing protein</fullName>
    </recommendedName>
</protein>
<dbReference type="STRING" id="946122.A0A0C2SM36"/>
<dbReference type="AlphaFoldDB" id="A0A0C2SM36"/>
<dbReference type="InterPro" id="IPR008906">
    <property type="entry name" value="HATC_C_dom"/>
</dbReference>
<feature type="domain" description="HAT C-terminal dimerisation" evidence="7">
    <location>
        <begin position="345"/>
        <end position="389"/>
    </location>
</feature>
<dbReference type="GO" id="GO:0046983">
    <property type="term" value="F:protein dimerization activity"/>
    <property type="evidence" value="ECO:0007669"/>
    <property type="project" value="InterPro"/>
</dbReference>